<accession>A0A067MM43</accession>
<dbReference type="InParanoid" id="A0A067MM43"/>
<protein>
    <submittedName>
        <fullName evidence="1">Uncharacterized protein</fullName>
    </submittedName>
</protein>
<proteinExistence type="predicted"/>
<keyword evidence="2" id="KW-1185">Reference proteome</keyword>
<name>A0A067MM43_BOTB1</name>
<evidence type="ECO:0000313" key="1">
    <source>
        <dbReference type="EMBL" id="KDQ16624.1"/>
    </source>
</evidence>
<dbReference type="HOGENOM" id="CLU_1315213_0_0_1"/>
<sequence length="209" mass="23836">MTESIALTTLKLKDVLKLWSNTTRGSKSWWLKIKIHGGACKSFYYRNFQPAVWEVETIVLCEWTDWLGRAENRHAQKLQTVPRAAPRGDSERCRRAAAKCTPGPLRAKKLAAKLPIYRASKVRIRWAQFHRAGKPQLTRTASGKSAKAVTELLLFRVPNLRQAYSSDFDLCPPLPVMFSACEEPRMPLRLLVKLPSMRQKYEVGRLGEA</sequence>
<evidence type="ECO:0000313" key="2">
    <source>
        <dbReference type="Proteomes" id="UP000027195"/>
    </source>
</evidence>
<dbReference type="AlphaFoldDB" id="A0A067MM43"/>
<organism evidence="1 2">
    <name type="scientific">Botryobasidium botryosum (strain FD-172 SS1)</name>
    <dbReference type="NCBI Taxonomy" id="930990"/>
    <lineage>
        <taxon>Eukaryota</taxon>
        <taxon>Fungi</taxon>
        <taxon>Dikarya</taxon>
        <taxon>Basidiomycota</taxon>
        <taxon>Agaricomycotina</taxon>
        <taxon>Agaricomycetes</taxon>
        <taxon>Cantharellales</taxon>
        <taxon>Botryobasidiaceae</taxon>
        <taxon>Botryobasidium</taxon>
    </lineage>
</organism>
<reference evidence="2" key="1">
    <citation type="journal article" date="2014" name="Proc. Natl. Acad. Sci. U.S.A.">
        <title>Extensive sampling of basidiomycete genomes demonstrates inadequacy of the white-rot/brown-rot paradigm for wood decay fungi.</title>
        <authorList>
            <person name="Riley R."/>
            <person name="Salamov A.A."/>
            <person name="Brown D.W."/>
            <person name="Nagy L.G."/>
            <person name="Floudas D."/>
            <person name="Held B.W."/>
            <person name="Levasseur A."/>
            <person name="Lombard V."/>
            <person name="Morin E."/>
            <person name="Otillar R."/>
            <person name="Lindquist E.A."/>
            <person name="Sun H."/>
            <person name="LaButti K.M."/>
            <person name="Schmutz J."/>
            <person name="Jabbour D."/>
            <person name="Luo H."/>
            <person name="Baker S.E."/>
            <person name="Pisabarro A.G."/>
            <person name="Walton J.D."/>
            <person name="Blanchette R.A."/>
            <person name="Henrissat B."/>
            <person name="Martin F."/>
            <person name="Cullen D."/>
            <person name="Hibbett D.S."/>
            <person name="Grigoriev I.V."/>
        </authorList>
    </citation>
    <scope>NUCLEOTIDE SEQUENCE [LARGE SCALE GENOMIC DNA]</scope>
    <source>
        <strain evidence="2">FD-172 SS1</strain>
    </source>
</reference>
<gene>
    <name evidence="1" type="ORF">BOTBODRAFT_621102</name>
</gene>
<dbReference type="Proteomes" id="UP000027195">
    <property type="component" value="Unassembled WGS sequence"/>
</dbReference>
<dbReference type="EMBL" id="KL198026">
    <property type="protein sequence ID" value="KDQ16624.1"/>
    <property type="molecule type" value="Genomic_DNA"/>
</dbReference>